<feature type="domain" description="PurM-like C-terminal" evidence="11">
    <location>
        <begin position="171"/>
        <end position="343"/>
    </location>
</feature>
<comment type="subunit">
    <text evidence="9">Homodimer.</text>
</comment>
<keyword evidence="5 9" id="KW-0418">Kinase</keyword>
<evidence type="ECO:0000256" key="8">
    <source>
        <dbReference type="ARBA" id="ARBA00023266"/>
    </source>
</evidence>
<dbReference type="InterPro" id="IPR036921">
    <property type="entry name" value="PurM-like_N_sf"/>
</dbReference>
<feature type="site" description="Important for catalytic activity" evidence="9">
    <location>
        <position position="21"/>
    </location>
</feature>
<dbReference type="Proteomes" id="UP000505077">
    <property type="component" value="Unassembled WGS sequence"/>
</dbReference>
<dbReference type="EC" id="2.7.9.3" evidence="9"/>
<feature type="binding site" evidence="9">
    <location>
        <position position="93"/>
    </location>
    <ligand>
        <name>Mg(2+)</name>
        <dbReference type="ChEBI" id="CHEBI:18420"/>
    </ligand>
</feature>
<dbReference type="NCBIfam" id="TIGR00476">
    <property type="entry name" value="selD"/>
    <property type="match status" value="1"/>
</dbReference>
<dbReference type="CDD" id="cd02195">
    <property type="entry name" value="SelD"/>
    <property type="match status" value="1"/>
</dbReference>
<evidence type="ECO:0000259" key="11">
    <source>
        <dbReference type="Pfam" id="PF02769"/>
    </source>
</evidence>
<feature type="domain" description="PurM-like N-terminal" evidence="10">
    <location>
        <begin position="52"/>
        <end position="159"/>
    </location>
</feature>
<comment type="caution">
    <text evidence="12">The sequence shown here is derived from an EMBL/GenBank/DDBJ whole genome shotgun (WGS) entry which is preliminary data.</text>
</comment>
<keyword evidence="8 9" id="KW-0711">Selenium</keyword>
<dbReference type="InterPro" id="IPR036676">
    <property type="entry name" value="PurM-like_C_sf"/>
</dbReference>
<dbReference type="FunFam" id="3.30.1330.10:FF:000003">
    <property type="entry name" value="Selenide, water dikinase"/>
    <property type="match status" value="1"/>
</dbReference>
<evidence type="ECO:0000256" key="1">
    <source>
        <dbReference type="ARBA" id="ARBA00008026"/>
    </source>
</evidence>
<comment type="similarity">
    <text evidence="1 9">Belongs to the selenophosphate synthase 1 family. Class I subfamily.</text>
</comment>
<keyword evidence="3 9" id="KW-0479">Metal-binding</keyword>
<dbReference type="GO" id="GO:0005524">
    <property type="term" value="F:ATP binding"/>
    <property type="evidence" value="ECO:0007669"/>
    <property type="project" value="UniProtKB-UniRule"/>
</dbReference>
<feature type="binding site" evidence="9">
    <location>
        <position position="53"/>
    </location>
    <ligand>
        <name>Mg(2+)</name>
        <dbReference type="ChEBI" id="CHEBI:18420"/>
    </ligand>
</feature>
<dbReference type="EMBL" id="BLLL01000010">
    <property type="protein sequence ID" value="GFH63188.1"/>
    <property type="molecule type" value="Genomic_DNA"/>
</dbReference>
<dbReference type="GO" id="GO:0004756">
    <property type="term" value="F:selenide, water dikinase activity"/>
    <property type="evidence" value="ECO:0007669"/>
    <property type="project" value="UniProtKB-UniRule"/>
</dbReference>
<dbReference type="PIRSF" id="PIRSF036407">
    <property type="entry name" value="Selenphspht_syn"/>
    <property type="match status" value="1"/>
</dbReference>
<comment type="cofactor">
    <cofactor evidence="9">
        <name>Mg(2+)</name>
        <dbReference type="ChEBI" id="CHEBI:18420"/>
    </cofactor>
    <text evidence="9">Binds 1 Mg(2+) ion per monomer.</text>
</comment>
<dbReference type="Pfam" id="PF00586">
    <property type="entry name" value="AIRS"/>
    <property type="match status" value="1"/>
</dbReference>
<evidence type="ECO:0000256" key="5">
    <source>
        <dbReference type="ARBA" id="ARBA00022777"/>
    </source>
</evidence>
<dbReference type="AlphaFoldDB" id="A0A6L2R6H6"/>
<dbReference type="GO" id="GO:0016260">
    <property type="term" value="P:selenocysteine biosynthetic process"/>
    <property type="evidence" value="ECO:0007669"/>
    <property type="project" value="InterPro"/>
</dbReference>
<protein>
    <recommendedName>
        <fullName evidence="9">Selenide, water dikinase</fullName>
        <ecNumber evidence="9">2.7.9.3</ecNumber>
    </recommendedName>
    <alternativeName>
        <fullName evidence="9">Selenium donor protein</fullName>
    </alternativeName>
    <alternativeName>
        <fullName evidence="9">Selenophosphate synthase</fullName>
    </alternativeName>
</protein>
<dbReference type="SUPFAM" id="SSF55326">
    <property type="entry name" value="PurM N-terminal domain-like"/>
    <property type="match status" value="1"/>
</dbReference>
<feature type="binding site" description="in other chain" evidence="9">
    <location>
        <position position="93"/>
    </location>
    <ligand>
        <name>ATP</name>
        <dbReference type="ChEBI" id="CHEBI:30616"/>
        <note>ligand shared between dimeric partners</note>
    </ligand>
</feature>
<organism evidence="12 13">
    <name type="scientific">Candidatus Desulfovibrio kirbyi</name>
    <dbReference type="NCBI Taxonomy" id="2696086"/>
    <lineage>
        <taxon>Bacteria</taxon>
        <taxon>Pseudomonadati</taxon>
        <taxon>Thermodesulfobacteriota</taxon>
        <taxon>Desulfovibrionia</taxon>
        <taxon>Desulfovibrionales</taxon>
        <taxon>Desulfovibrionaceae</taxon>
        <taxon>Desulfovibrio</taxon>
    </lineage>
</organism>
<evidence type="ECO:0000313" key="13">
    <source>
        <dbReference type="Proteomes" id="UP000505077"/>
    </source>
</evidence>
<dbReference type="GO" id="GO:0000287">
    <property type="term" value="F:magnesium ion binding"/>
    <property type="evidence" value="ECO:0007669"/>
    <property type="project" value="UniProtKB-UniRule"/>
</dbReference>
<dbReference type="PANTHER" id="PTHR10256">
    <property type="entry name" value="SELENIDE, WATER DIKINASE"/>
    <property type="match status" value="1"/>
</dbReference>
<dbReference type="PANTHER" id="PTHR10256:SF0">
    <property type="entry name" value="INACTIVE SELENIDE, WATER DIKINASE-LIKE PROTEIN-RELATED"/>
    <property type="match status" value="1"/>
</dbReference>
<dbReference type="InterPro" id="IPR010918">
    <property type="entry name" value="PurM-like_C_dom"/>
</dbReference>
<reference evidence="12 13" key="1">
    <citation type="journal article" date="2020" name="ISME J.">
        <title>Parallel Reductive Genome Evolution in Desulfovibrio Ectosymbionts Independently Acquired by Trichonympha Protists in the Termite Gut.</title>
        <authorList>
            <person name="Takeuchi M."/>
            <person name="Kuwahara H."/>
            <person name="Murakami T."/>
            <person name="Takahashi K."/>
            <person name="Kajitani R."/>
            <person name="Toyoda A."/>
            <person name="Itoh T."/>
            <person name="Ohkuma M."/>
            <person name="Hongoh Y."/>
        </authorList>
    </citation>
    <scope>NUCLEOTIDE SEQUENCE [LARGE SCALE GENOMIC DNA]</scope>
    <source>
        <strain evidence="12">ZnDsv-02</strain>
    </source>
</reference>
<evidence type="ECO:0000256" key="6">
    <source>
        <dbReference type="ARBA" id="ARBA00022840"/>
    </source>
</evidence>
<dbReference type="InterPro" id="IPR023061">
    <property type="entry name" value="SelD_I"/>
</dbReference>
<feature type="binding site" description="in other chain" evidence="9">
    <location>
        <begin position="50"/>
        <end position="52"/>
    </location>
    <ligand>
        <name>ATP</name>
        <dbReference type="ChEBI" id="CHEBI:30616"/>
        <note>ligand shared between dimeric partners</note>
    </ligand>
</feature>
<dbReference type="InterPro" id="IPR016188">
    <property type="entry name" value="PurM-like_N"/>
</dbReference>
<evidence type="ECO:0000256" key="2">
    <source>
        <dbReference type="ARBA" id="ARBA00022679"/>
    </source>
</evidence>
<evidence type="ECO:0000256" key="3">
    <source>
        <dbReference type="ARBA" id="ARBA00022723"/>
    </source>
</evidence>
<feature type="binding site" description="in other chain" evidence="9">
    <location>
        <position position="70"/>
    </location>
    <ligand>
        <name>ATP</name>
        <dbReference type="ChEBI" id="CHEBI:30616"/>
        <note>ligand shared between dimeric partners</note>
    </ligand>
</feature>
<evidence type="ECO:0000256" key="4">
    <source>
        <dbReference type="ARBA" id="ARBA00022741"/>
    </source>
</evidence>
<comment type="catalytic activity">
    <reaction evidence="9">
        <text>hydrogenselenide + ATP + H2O = selenophosphate + AMP + phosphate + 2 H(+)</text>
        <dbReference type="Rhea" id="RHEA:18737"/>
        <dbReference type="ChEBI" id="CHEBI:15377"/>
        <dbReference type="ChEBI" id="CHEBI:15378"/>
        <dbReference type="ChEBI" id="CHEBI:16144"/>
        <dbReference type="ChEBI" id="CHEBI:29317"/>
        <dbReference type="ChEBI" id="CHEBI:30616"/>
        <dbReference type="ChEBI" id="CHEBI:43474"/>
        <dbReference type="ChEBI" id="CHEBI:456215"/>
        <dbReference type="EC" id="2.7.9.3"/>
    </reaction>
</comment>
<evidence type="ECO:0000259" key="10">
    <source>
        <dbReference type="Pfam" id="PF00586"/>
    </source>
</evidence>
<dbReference type="HAMAP" id="MF_00625">
    <property type="entry name" value="SelD"/>
    <property type="match status" value="1"/>
</dbReference>
<dbReference type="Pfam" id="PF02769">
    <property type="entry name" value="AIRS_C"/>
    <property type="match status" value="1"/>
</dbReference>
<evidence type="ECO:0000256" key="9">
    <source>
        <dbReference type="HAMAP-Rule" id="MF_00625"/>
    </source>
</evidence>
<keyword evidence="6 9" id="KW-0067">ATP-binding</keyword>
<dbReference type="GO" id="GO:0005737">
    <property type="term" value="C:cytoplasm"/>
    <property type="evidence" value="ECO:0007669"/>
    <property type="project" value="TreeGrafter"/>
</dbReference>
<accession>A0A6L2R6H6</accession>
<name>A0A6L2R6H6_9BACT</name>
<sequence length="352" mass="36782">MPETTKYKLLEKTKAAGCAAKIPPHVLTGLLKLLPADPLASVRLLTATDSNEDAAVVSIPQGVALVQTLDFFTPIVNDPFAFGQIAAANSLSDVYAMGGAPWCAMNIVCFPVQEYPVALLADILAGGASKLAEAGVALAGGHSVNDPEIKYGLSVTGLIDPESIAANTGLKPGQALMLTKPLGTGILSTAVKACWDGAEEIEADIIKWASRLNVGPSKVISELRLTAATDITGFGLGGHLLEMAQASGVDIELETDALPLLPRAVELTESGLLPAGSFANKKYRMPDTRIARGVNEFLVDIVFDAQTSGGVVLALERHQVERAREILSAWGDAGHIIGAVLPKTGGPRLHLR</sequence>
<dbReference type="SUPFAM" id="SSF56042">
    <property type="entry name" value="PurM C-terminal domain-like"/>
    <property type="match status" value="1"/>
</dbReference>
<dbReference type="InterPro" id="IPR004536">
    <property type="entry name" value="SPS/SelD"/>
</dbReference>
<dbReference type="Gene3D" id="3.30.1330.10">
    <property type="entry name" value="PurM-like, N-terminal domain"/>
    <property type="match status" value="1"/>
</dbReference>
<gene>
    <name evidence="9 12" type="primary">selD</name>
    <name evidence="12" type="ORF">ZNDK_0959</name>
</gene>
<keyword evidence="4 9" id="KW-0547">Nucleotide-binding</keyword>
<feature type="active site" evidence="9">
    <location>
        <position position="18"/>
    </location>
</feature>
<proteinExistence type="inferred from homology"/>
<keyword evidence="2 9" id="KW-0808">Transferase</keyword>
<evidence type="ECO:0000256" key="7">
    <source>
        <dbReference type="ARBA" id="ARBA00022842"/>
    </source>
</evidence>
<feature type="binding site" description="in other chain" evidence="9">
    <location>
        <position position="21"/>
    </location>
    <ligand>
        <name>ATP</name>
        <dbReference type="ChEBI" id="CHEBI:30616"/>
        <note>ligand shared between dimeric partners</note>
    </ligand>
</feature>
<dbReference type="Gene3D" id="3.90.650.10">
    <property type="entry name" value="PurM-like C-terminal domain"/>
    <property type="match status" value="1"/>
</dbReference>
<keyword evidence="7 9" id="KW-0460">Magnesium</keyword>
<evidence type="ECO:0000313" key="12">
    <source>
        <dbReference type="EMBL" id="GFH63188.1"/>
    </source>
</evidence>
<comment type="function">
    <text evidence="9">Synthesizes selenophosphate from selenide and ATP.</text>
</comment>
<feature type="binding site" evidence="9">
    <location>
        <position position="230"/>
    </location>
    <ligand>
        <name>Mg(2+)</name>
        <dbReference type="ChEBI" id="CHEBI:18420"/>
    </ligand>
</feature>
<feature type="binding site" evidence="9">
    <location>
        <begin position="141"/>
        <end position="143"/>
    </location>
    <ligand>
        <name>ATP</name>
        <dbReference type="ChEBI" id="CHEBI:30616"/>
        <note>ligand shared between dimeric partners</note>
    </ligand>
</feature>